<comment type="caution">
    <text evidence="13">The sequence shown here is derived from an EMBL/GenBank/DDBJ whole genome shotgun (WGS) entry which is preliminary data.</text>
</comment>
<evidence type="ECO:0000256" key="4">
    <source>
        <dbReference type="ARBA" id="ARBA00022729"/>
    </source>
</evidence>
<gene>
    <name evidence="13" type="ORF">GCM10010170_074920</name>
</gene>
<dbReference type="InterPro" id="IPR031158">
    <property type="entry name" value="GH10_AS"/>
</dbReference>
<feature type="active site" description="Nucleophile" evidence="9">
    <location>
        <position position="258"/>
    </location>
</feature>
<keyword evidence="3" id="KW-0858">Xylan degradation</keyword>
<evidence type="ECO:0000256" key="6">
    <source>
        <dbReference type="ARBA" id="ARBA00023277"/>
    </source>
</evidence>
<dbReference type="InterPro" id="IPR017853">
    <property type="entry name" value="GH"/>
</dbReference>
<dbReference type="PANTHER" id="PTHR31490:SF88">
    <property type="entry name" value="BETA-XYLANASE"/>
    <property type="match status" value="1"/>
</dbReference>
<dbReference type="PROSITE" id="PS51760">
    <property type="entry name" value="GH10_2"/>
    <property type="match status" value="1"/>
</dbReference>
<evidence type="ECO:0000313" key="13">
    <source>
        <dbReference type="EMBL" id="GAA2372624.1"/>
    </source>
</evidence>
<keyword evidence="5 10" id="KW-0378">Hydrolase</keyword>
<keyword evidence="6 10" id="KW-0119">Carbohydrate metabolism</keyword>
<dbReference type="EC" id="3.2.1.8" evidence="10"/>
<name>A0ABP5UBK9_9ACTN</name>
<keyword evidence="8 10" id="KW-0624">Polysaccharide degradation</keyword>
<comment type="catalytic activity">
    <reaction evidence="1 10">
        <text>Endohydrolysis of (1-&gt;4)-beta-D-xylosidic linkages in xylans.</text>
        <dbReference type="EC" id="3.2.1.8"/>
    </reaction>
</comment>
<keyword evidence="14" id="KW-1185">Reference proteome</keyword>
<dbReference type="InterPro" id="IPR000772">
    <property type="entry name" value="Ricin_B_lectin"/>
</dbReference>
<dbReference type="SMART" id="SM00633">
    <property type="entry name" value="Glyco_10"/>
    <property type="match status" value="1"/>
</dbReference>
<accession>A0ABP5UBK9</accession>
<feature type="signal peptide" evidence="11">
    <location>
        <begin position="1"/>
        <end position="16"/>
    </location>
</feature>
<organism evidence="13 14">
    <name type="scientific">Dactylosporangium salmoneum</name>
    <dbReference type="NCBI Taxonomy" id="53361"/>
    <lineage>
        <taxon>Bacteria</taxon>
        <taxon>Bacillati</taxon>
        <taxon>Actinomycetota</taxon>
        <taxon>Actinomycetes</taxon>
        <taxon>Micromonosporales</taxon>
        <taxon>Micromonosporaceae</taxon>
        <taxon>Dactylosporangium</taxon>
    </lineage>
</organism>
<dbReference type="SUPFAM" id="SSF50370">
    <property type="entry name" value="Ricin B-like lectins"/>
    <property type="match status" value="1"/>
</dbReference>
<evidence type="ECO:0000313" key="14">
    <source>
        <dbReference type="Proteomes" id="UP001501444"/>
    </source>
</evidence>
<evidence type="ECO:0000256" key="5">
    <source>
        <dbReference type="ARBA" id="ARBA00022801"/>
    </source>
</evidence>
<dbReference type="InterPro" id="IPR044846">
    <property type="entry name" value="GH10"/>
</dbReference>
<evidence type="ECO:0000256" key="8">
    <source>
        <dbReference type="ARBA" id="ARBA00023326"/>
    </source>
</evidence>
<comment type="similarity">
    <text evidence="2 10">Belongs to the glycosyl hydrolase 10 (cellulase F) family.</text>
</comment>
<dbReference type="CDD" id="cd00161">
    <property type="entry name" value="beta-trefoil_Ricin-like"/>
    <property type="match status" value="1"/>
</dbReference>
<evidence type="ECO:0000256" key="11">
    <source>
        <dbReference type="SAM" id="SignalP"/>
    </source>
</evidence>
<dbReference type="EMBL" id="BAAARV010000074">
    <property type="protein sequence ID" value="GAA2372624.1"/>
    <property type="molecule type" value="Genomic_DNA"/>
</dbReference>
<dbReference type="RefSeq" id="WP_344617360.1">
    <property type="nucleotide sequence ID" value="NZ_BAAARV010000074.1"/>
</dbReference>
<dbReference type="Proteomes" id="UP001501444">
    <property type="component" value="Unassembled WGS sequence"/>
</dbReference>
<keyword evidence="4 11" id="KW-0732">Signal</keyword>
<dbReference type="PROSITE" id="PS00591">
    <property type="entry name" value="GH10_1"/>
    <property type="match status" value="1"/>
</dbReference>
<dbReference type="PANTHER" id="PTHR31490">
    <property type="entry name" value="GLYCOSYL HYDROLASE"/>
    <property type="match status" value="1"/>
</dbReference>
<dbReference type="Gene3D" id="2.80.10.50">
    <property type="match status" value="1"/>
</dbReference>
<dbReference type="InterPro" id="IPR035992">
    <property type="entry name" value="Ricin_B-like_lectins"/>
</dbReference>
<sequence>MLVLVAGWGITGWVVAAAPAAAADSTLRTLAAARGLRIGSAVSAGALAQEQGYRDKLRYEFNGVTPENAMKWSQVEPAQGQYTWGDADAIVDFAQQNGQTVRGHALVWHNSLPDWLTGGGFTDEQLRASLKQHIETMMTRYAGRVGVWDVVNEAFNEDGTLRPSIWLNRLGSGYIADAFRWARAADPAAKLYINDFNAEWANPKSDALYALVRDLRAQGVPIDGVGFQTHVTTGSALSQLGATLARFAGLGVDVAVTELDVRMPLPADDAKLTTQATVYRRAVDACLAVARCVSLTVWGFTDAHSWVPAAIPGWGAADLLGENLQPKPAYLSVRDALAARDFTGTAVAVYSGRCLDVPNSTTTGGTQLQQYGCNATGAQRFVFSRVGTKTYTIANAQNGLCMTVASASTANGAAVVQSPCAGLAEQRFELYQVAGPDQDYKLAATHSGKCLRAKADSTADSAGIEQWPCQTDPAAPAKQVWRLTGAPGHL</sequence>
<dbReference type="PROSITE" id="PS50231">
    <property type="entry name" value="RICIN_B_LECTIN"/>
    <property type="match status" value="1"/>
</dbReference>
<keyword evidence="7 10" id="KW-0326">Glycosidase</keyword>
<feature type="domain" description="GH10" evidence="12">
    <location>
        <begin position="21"/>
        <end position="336"/>
    </location>
</feature>
<reference evidence="14" key="1">
    <citation type="journal article" date="2019" name="Int. J. Syst. Evol. Microbiol.">
        <title>The Global Catalogue of Microorganisms (GCM) 10K type strain sequencing project: providing services to taxonomists for standard genome sequencing and annotation.</title>
        <authorList>
            <consortium name="The Broad Institute Genomics Platform"/>
            <consortium name="The Broad Institute Genome Sequencing Center for Infectious Disease"/>
            <person name="Wu L."/>
            <person name="Ma J."/>
        </authorList>
    </citation>
    <scope>NUCLEOTIDE SEQUENCE [LARGE SCALE GENOMIC DNA]</scope>
    <source>
        <strain evidence="14">JCM 3272</strain>
    </source>
</reference>
<evidence type="ECO:0000256" key="9">
    <source>
        <dbReference type="PROSITE-ProRule" id="PRU10061"/>
    </source>
</evidence>
<evidence type="ECO:0000256" key="2">
    <source>
        <dbReference type="ARBA" id="ARBA00007495"/>
    </source>
</evidence>
<evidence type="ECO:0000256" key="3">
    <source>
        <dbReference type="ARBA" id="ARBA00022651"/>
    </source>
</evidence>
<evidence type="ECO:0000256" key="7">
    <source>
        <dbReference type="ARBA" id="ARBA00023295"/>
    </source>
</evidence>
<dbReference type="SUPFAM" id="SSF51445">
    <property type="entry name" value="(Trans)glycosidases"/>
    <property type="match status" value="1"/>
</dbReference>
<feature type="chain" id="PRO_5047516379" description="Beta-xylanase" evidence="11">
    <location>
        <begin position="17"/>
        <end position="490"/>
    </location>
</feature>
<dbReference type="Pfam" id="PF00331">
    <property type="entry name" value="Glyco_hydro_10"/>
    <property type="match status" value="1"/>
</dbReference>
<dbReference type="PRINTS" id="PR00134">
    <property type="entry name" value="GLHYDRLASE10"/>
</dbReference>
<proteinExistence type="inferred from homology"/>
<evidence type="ECO:0000256" key="10">
    <source>
        <dbReference type="RuleBase" id="RU361174"/>
    </source>
</evidence>
<dbReference type="Gene3D" id="3.20.20.80">
    <property type="entry name" value="Glycosidases"/>
    <property type="match status" value="1"/>
</dbReference>
<evidence type="ECO:0000256" key="1">
    <source>
        <dbReference type="ARBA" id="ARBA00000681"/>
    </source>
</evidence>
<dbReference type="InterPro" id="IPR001000">
    <property type="entry name" value="GH10_dom"/>
</dbReference>
<evidence type="ECO:0000259" key="12">
    <source>
        <dbReference type="PROSITE" id="PS51760"/>
    </source>
</evidence>
<dbReference type="SMART" id="SM00458">
    <property type="entry name" value="RICIN"/>
    <property type="match status" value="1"/>
</dbReference>
<protein>
    <recommendedName>
        <fullName evidence="10">Beta-xylanase</fullName>
        <ecNumber evidence="10">3.2.1.8</ecNumber>
    </recommendedName>
</protein>
<dbReference type="Pfam" id="PF00652">
    <property type="entry name" value="Ricin_B_lectin"/>
    <property type="match status" value="1"/>
</dbReference>